<protein>
    <submittedName>
        <fullName evidence="1">Uncharacterized protein</fullName>
    </submittedName>
</protein>
<accession>A0ACC0XEG3</accession>
<name>A0ACC0XEG3_9ROSI</name>
<comment type="caution">
    <text evidence="1">The sequence shown here is derived from an EMBL/GenBank/DDBJ whole genome shotgun (WGS) entry which is preliminary data.</text>
</comment>
<proteinExistence type="predicted"/>
<reference evidence="2" key="1">
    <citation type="journal article" date="2023" name="G3 (Bethesda)">
        <title>Genome assembly and association tests identify interacting loci associated with vigor, precocity, and sex in interspecific pistachio rootstocks.</title>
        <authorList>
            <person name="Palmer W."/>
            <person name="Jacygrad E."/>
            <person name="Sagayaradj S."/>
            <person name="Cavanaugh K."/>
            <person name="Han R."/>
            <person name="Bertier L."/>
            <person name="Beede B."/>
            <person name="Kafkas S."/>
            <person name="Golino D."/>
            <person name="Preece J."/>
            <person name="Michelmore R."/>
        </authorList>
    </citation>
    <scope>NUCLEOTIDE SEQUENCE [LARGE SCALE GENOMIC DNA]</scope>
</reference>
<organism evidence="1 2">
    <name type="scientific">Pistacia integerrima</name>
    <dbReference type="NCBI Taxonomy" id="434235"/>
    <lineage>
        <taxon>Eukaryota</taxon>
        <taxon>Viridiplantae</taxon>
        <taxon>Streptophyta</taxon>
        <taxon>Embryophyta</taxon>
        <taxon>Tracheophyta</taxon>
        <taxon>Spermatophyta</taxon>
        <taxon>Magnoliopsida</taxon>
        <taxon>eudicotyledons</taxon>
        <taxon>Gunneridae</taxon>
        <taxon>Pentapetalae</taxon>
        <taxon>rosids</taxon>
        <taxon>malvids</taxon>
        <taxon>Sapindales</taxon>
        <taxon>Anacardiaceae</taxon>
        <taxon>Pistacia</taxon>
    </lineage>
</organism>
<dbReference type="Proteomes" id="UP001163603">
    <property type="component" value="Chromosome 13"/>
</dbReference>
<sequence>MAPLFSSAATSTNTSPPANNQNLLVATEEMQRANYFTFVMLLKMSQLDQKTLENVTFFMPNDRALAKTNMLQESVSDFLLHHSIPSALLFEHLQRIPSGSLIPSSFPEYMLNISNGGRRNYFLNNVKLISPNICTAGSSIRCHGIDSVLQFEDNNTSLPAFSNNSSPAVVAAPLEAPRPQPTSAPPTEQYDQQAPPVDDSNQVPADASLPPYVHPQKSSGSSKGLAYGGLLHFLVTFATVLIMGISIS</sequence>
<gene>
    <name evidence="1" type="ORF">Pint_21065</name>
</gene>
<keyword evidence="2" id="KW-1185">Reference proteome</keyword>
<evidence type="ECO:0000313" key="2">
    <source>
        <dbReference type="Proteomes" id="UP001163603"/>
    </source>
</evidence>
<dbReference type="EMBL" id="CM047748">
    <property type="protein sequence ID" value="KAJ0014966.1"/>
    <property type="molecule type" value="Genomic_DNA"/>
</dbReference>
<evidence type="ECO:0000313" key="1">
    <source>
        <dbReference type="EMBL" id="KAJ0014966.1"/>
    </source>
</evidence>